<name>A0ABY7LV66_9BACT</name>
<evidence type="ECO:0000313" key="3">
    <source>
        <dbReference type="EMBL" id="WBA44278.1"/>
    </source>
</evidence>
<proteinExistence type="predicted"/>
<dbReference type="Pfam" id="PF14028">
    <property type="entry name" value="Lant_dehydr_C"/>
    <property type="match status" value="1"/>
</dbReference>
<dbReference type="Proteomes" id="UP001211005">
    <property type="component" value="Plasmid unnamed2"/>
</dbReference>
<dbReference type="InterPro" id="IPR023809">
    <property type="entry name" value="Thiopep_bacteriocin_synth_dom"/>
</dbReference>
<feature type="domain" description="Thiopeptide-type bacteriocin biosynthesis" evidence="2">
    <location>
        <begin position="759"/>
        <end position="1014"/>
    </location>
</feature>
<evidence type="ECO:0000259" key="2">
    <source>
        <dbReference type="Pfam" id="PF14028"/>
    </source>
</evidence>
<dbReference type="RefSeq" id="WP_269562296.1">
    <property type="nucleotide sequence ID" value="NZ_CP114769.1"/>
</dbReference>
<dbReference type="InterPro" id="IPR006827">
    <property type="entry name" value="Lant_deHydtase_N"/>
</dbReference>
<evidence type="ECO:0000313" key="4">
    <source>
        <dbReference type="Proteomes" id="UP001211005"/>
    </source>
</evidence>
<organism evidence="3 4">
    <name type="scientific">Hymenobacter canadensis</name>
    <dbReference type="NCBI Taxonomy" id="2999067"/>
    <lineage>
        <taxon>Bacteria</taxon>
        <taxon>Pseudomonadati</taxon>
        <taxon>Bacteroidota</taxon>
        <taxon>Cytophagia</taxon>
        <taxon>Cytophagales</taxon>
        <taxon>Hymenobacteraceae</taxon>
        <taxon>Hymenobacter</taxon>
    </lineage>
</organism>
<protein>
    <submittedName>
        <fullName evidence="3">Lantibiotic dehydratase</fullName>
    </submittedName>
</protein>
<dbReference type="NCBIfam" id="TIGR03891">
    <property type="entry name" value="thiopep_ocin"/>
    <property type="match status" value="1"/>
</dbReference>
<sequence length="1026" mass="116368">MKDVYCFHPHLILRTPTQPFQLTIDYATIQTFLANERFMEAVYLASPALYEQCHKWQNGELTDSHKVKKLRGSLTRYYLRSFSRCTPFGLFAGCGIVTWGKQSQIEVVPENATRHTRLDMHYLCALAHRLAAHPTSKSQLRYWPNTSIYRVGDELRYIEHQYRHGIRHHQISAVEGSAYLYQLLTAAQAGLQYSELIAVLSDEEDDQQHAAQFIDELIKAQVLVHELEPTVTGKEFFFRIQQVLTRLVEAAPQAGELTTATHILENVRQQLAAVDQAPVNLAASYERIIETLAPLGVPIEPGKLFQTDAVTGLSANSTLATALQDQLLDALDILRYLTPAPQQTRLNDFRRRFQARYEDREVPLLEALDNESGLSYTEYGQSSYSPLIDDLVLPMVEPLGSATAQSPVQQYMYQKLLSAARAGQYTVEITRLEVENFTPAAEPLPPSVSVMFRLVGAEQVLLESVGGASAVNLLSRFGHAVPAIEHIVRTIVEQEQDYNPAVIFAEICHLPASRVGNILLRPSLRAVEIPYLAQSTRPATEQVQVQELLLSVRDQQLVLRSSRTGQQIIPRLSTAHNFAHEALPVYQLLGDLQTQGLQPKLGFSWQSVSEHHTFLPRLVYRQVVLEPACWRFNQADLKSLLAAEPASSAACFRQFRQQWKLPRLFTLADGDNELLVDAENDSVVKTWLDIIRNRSCIEVKEFLFDPITSPVRDSMGQPYAHQFIAQLVRQQPSYSVNRLGPLAGRPTTEQREFSIGSEWLYYKLYCGQKAADSVLLEAIQPLTQQLQQQSLIDNWFFIRYADPENHLRLRFHLPDPRRIGEIILLISSYLQPFIASGVIWKLQTDTYRRELERYGSQAIELAEQLFGYQSKAVLEVLASQNGEADSWLWGLGAMEELLMAFECSAAEKIALLQGLKDQFGREFNLDKNLKLQLDTKYRTARTAIKQVLARTEAAIVPPALAATAQELTLLIKQRAVSLSKEQLLGSYLHMLLNRLIPVQARLHELLLYDFLHRHHTSQQAIHRKQN</sequence>
<feature type="domain" description="Lantibiotic dehydratase N-terminal" evidence="1">
    <location>
        <begin position="35"/>
        <end position="682"/>
    </location>
</feature>
<accession>A0ABY7LV66</accession>
<keyword evidence="4" id="KW-1185">Reference proteome</keyword>
<dbReference type="EMBL" id="CP114769">
    <property type="protein sequence ID" value="WBA44278.1"/>
    <property type="molecule type" value="Genomic_DNA"/>
</dbReference>
<gene>
    <name evidence="3" type="ORF">O3303_21625</name>
</gene>
<dbReference type="Pfam" id="PF04738">
    <property type="entry name" value="Lant_dehydr_N"/>
    <property type="match status" value="1"/>
</dbReference>
<keyword evidence="3" id="KW-0614">Plasmid</keyword>
<geneLocation type="plasmid" evidence="3 4">
    <name>unnamed2</name>
</geneLocation>
<reference evidence="3 4" key="1">
    <citation type="submission" date="2022-12" db="EMBL/GenBank/DDBJ databases">
        <title>Hymenobacter canadensis sp. nov. isolated from lake water of the Cambridge Bay, Canada.</title>
        <authorList>
            <person name="Kim W.H."/>
            <person name="Lee Y.M."/>
        </authorList>
    </citation>
    <scope>NUCLEOTIDE SEQUENCE [LARGE SCALE GENOMIC DNA]</scope>
    <source>
        <strain evidence="3 4">PAMC 29467</strain>
        <plasmid evidence="3 4">unnamed2</plasmid>
    </source>
</reference>
<evidence type="ECO:0000259" key="1">
    <source>
        <dbReference type="Pfam" id="PF04738"/>
    </source>
</evidence>